<protein>
    <submittedName>
        <fullName evidence="2">PP2C-like protein</fullName>
    </submittedName>
</protein>
<dbReference type="SUPFAM" id="SSF81606">
    <property type="entry name" value="PP2C-like"/>
    <property type="match status" value="1"/>
</dbReference>
<organism evidence="2 3">
    <name type="scientific">Glarea lozoyensis (strain ATCC 20868 / MF5171)</name>
    <dbReference type="NCBI Taxonomy" id="1116229"/>
    <lineage>
        <taxon>Eukaryota</taxon>
        <taxon>Fungi</taxon>
        <taxon>Dikarya</taxon>
        <taxon>Ascomycota</taxon>
        <taxon>Pezizomycotina</taxon>
        <taxon>Leotiomycetes</taxon>
        <taxon>Helotiales</taxon>
        <taxon>Helotiaceae</taxon>
        <taxon>Glarea</taxon>
    </lineage>
</organism>
<evidence type="ECO:0000259" key="1">
    <source>
        <dbReference type="PROSITE" id="PS51746"/>
    </source>
</evidence>
<dbReference type="CDD" id="cd00143">
    <property type="entry name" value="PP2Cc"/>
    <property type="match status" value="1"/>
</dbReference>
<dbReference type="STRING" id="1116229.S3D117"/>
<dbReference type="Proteomes" id="UP000016922">
    <property type="component" value="Unassembled WGS sequence"/>
</dbReference>
<dbReference type="OMA" id="DVRTPPY"/>
<dbReference type="SMART" id="SM00332">
    <property type="entry name" value="PP2Cc"/>
    <property type="match status" value="1"/>
</dbReference>
<evidence type="ECO:0000313" key="2">
    <source>
        <dbReference type="EMBL" id="EPE31550.1"/>
    </source>
</evidence>
<feature type="domain" description="PPM-type phosphatase" evidence="1">
    <location>
        <begin position="131"/>
        <end position="477"/>
    </location>
</feature>
<dbReference type="GO" id="GO:0005739">
    <property type="term" value="C:mitochondrion"/>
    <property type="evidence" value="ECO:0007669"/>
    <property type="project" value="TreeGrafter"/>
</dbReference>
<keyword evidence="3" id="KW-1185">Reference proteome</keyword>
<sequence length="478" mass="52991">MFSTRFFIKPCYNRPYVRTQSTISVRTVKARSLGLGSAATAIGTLAVTWYGGKYYLNERPKAANVQRLSNLPSIDPESKYPFQFLAPPTPAEVTKILNQNTWSFTNISVPGVSRCDGAQIPANGLIEDRFLYGIFPSPFQKDGGALEKDWLALGVFDGHSGSQTSEAVSTSILPYVYNSLRKLTRSANGTSIDKAIMDGFLALDDVFIGQIQQKMNSKASFAEKVLRLAPGFNGSCALLALFDPSTRTLRVACTGDSRAVLGYQTAEGKWETRPLSVDQNVKNAAEVERVRCEHPNEENLIRESYYMGYEPTRVFGDGKSKWPLELSNEAKERFNAGHAQKPERYKTPPYHTARPEVVTTQLEKGRPAFMILASDGVWDTMSSEQGVALVGRWVDWVKAGKPAQKEVSEFGEFDLKEEGALDFKEAKTTVQDENVGVHLIRNALGGAHHDMVSGLLSFKPPFARKVRDDMTVQVVFFD</sequence>
<dbReference type="OrthoDB" id="420076at2759"/>
<dbReference type="Gene3D" id="3.60.40.10">
    <property type="entry name" value="PPM-type phosphatase domain"/>
    <property type="match status" value="1"/>
</dbReference>
<dbReference type="InterPro" id="IPR015655">
    <property type="entry name" value="PP2C"/>
</dbReference>
<dbReference type="PANTHER" id="PTHR13832">
    <property type="entry name" value="PROTEIN PHOSPHATASE 2C"/>
    <property type="match status" value="1"/>
</dbReference>
<reference evidence="2 3" key="1">
    <citation type="journal article" date="2013" name="BMC Genomics">
        <title>Genomics-driven discovery of the pneumocandin biosynthetic gene cluster in the fungus Glarea lozoyensis.</title>
        <authorList>
            <person name="Chen L."/>
            <person name="Yue Q."/>
            <person name="Zhang X."/>
            <person name="Xiang M."/>
            <person name="Wang C."/>
            <person name="Li S."/>
            <person name="Che Y."/>
            <person name="Ortiz-Lopez F.J."/>
            <person name="Bills G.F."/>
            <person name="Liu X."/>
            <person name="An Z."/>
        </authorList>
    </citation>
    <scope>NUCLEOTIDE SEQUENCE [LARGE SCALE GENOMIC DNA]</scope>
    <source>
        <strain evidence="3">ATCC 20868 / MF5171</strain>
    </source>
</reference>
<dbReference type="RefSeq" id="XP_008081279.1">
    <property type="nucleotide sequence ID" value="XM_008083088.1"/>
</dbReference>
<accession>S3D117</accession>
<dbReference type="GO" id="GO:0004741">
    <property type="term" value="F:[pyruvate dehydrogenase (acetyl-transferring)]-phosphatase activity"/>
    <property type="evidence" value="ECO:0007669"/>
    <property type="project" value="TreeGrafter"/>
</dbReference>
<dbReference type="InterPro" id="IPR001932">
    <property type="entry name" value="PPM-type_phosphatase-like_dom"/>
</dbReference>
<dbReference type="PROSITE" id="PS51746">
    <property type="entry name" value="PPM_2"/>
    <property type="match status" value="1"/>
</dbReference>
<evidence type="ECO:0000313" key="3">
    <source>
        <dbReference type="Proteomes" id="UP000016922"/>
    </source>
</evidence>
<dbReference type="Pfam" id="PF00481">
    <property type="entry name" value="PP2C"/>
    <property type="match status" value="1"/>
</dbReference>
<gene>
    <name evidence="2" type="ORF">GLAREA_12306</name>
</gene>
<dbReference type="eggNOG" id="KOG0700">
    <property type="taxonomic scope" value="Eukaryota"/>
</dbReference>
<dbReference type="AlphaFoldDB" id="S3D117"/>
<dbReference type="GeneID" id="19471347"/>
<name>S3D117_GLAL2</name>
<dbReference type="PANTHER" id="PTHR13832:SF792">
    <property type="entry name" value="GM14286P"/>
    <property type="match status" value="1"/>
</dbReference>
<dbReference type="HOGENOM" id="CLU_021928_1_1_1"/>
<proteinExistence type="predicted"/>
<dbReference type="KEGG" id="glz:GLAREA_12306"/>
<dbReference type="EMBL" id="KE145361">
    <property type="protein sequence ID" value="EPE31550.1"/>
    <property type="molecule type" value="Genomic_DNA"/>
</dbReference>
<dbReference type="InterPro" id="IPR036457">
    <property type="entry name" value="PPM-type-like_dom_sf"/>
</dbReference>